<keyword evidence="6" id="KW-1185">Reference proteome</keyword>
<evidence type="ECO:0000259" key="4">
    <source>
        <dbReference type="PROSITE" id="PS51084"/>
    </source>
</evidence>
<accession>B1GZP1</accession>
<dbReference type="OrthoDB" id="9784774at2"/>
<dbReference type="PRINTS" id="PR00332">
    <property type="entry name" value="HISTRIAD"/>
</dbReference>
<evidence type="ECO:0000256" key="2">
    <source>
        <dbReference type="PIRSR" id="PIRSR601310-3"/>
    </source>
</evidence>
<gene>
    <name evidence="5" type="ordered locus">TGRD_238</name>
</gene>
<dbReference type="EMBL" id="AP009510">
    <property type="protein sequence ID" value="BAG13723.1"/>
    <property type="molecule type" value="Genomic_DNA"/>
</dbReference>
<evidence type="ECO:0000256" key="1">
    <source>
        <dbReference type="PIRSR" id="PIRSR601310-1"/>
    </source>
</evidence>
<dbReference type="PANTHER" id="PTHR23089">
    <property type="entry name" value="HISTIDINE TRIAD HIT PROTEIN"/>
    <property type="match status" value="1"/>
</dbReference>
<dbReference type="InterPro" id="IPR011146">
    <property type="entry name" value="HIT-like"/>
</dbReference>
<dbReference type="Gene3D" id="3.30.428.10">
    <property type="entry name" value="HIT-like"/>
    <property type="match status" value="1"/>
</dbReference>
<dbReference type="GO" id="GO:0016787">
    <property type="term" value="F:hydrolase activity"/>
    <property type="evidence" value="ECO:0007669"/>
    <property type="project" value="UniProtKB-KW"/>
</dbReference>
<evidence type="ECO:0000313" key="5">
    <source>
        <dbReference type="EMBL" id="BAG13723.1"/>
    </source>
</evidence>
<dbReference type="STRING" id="471821.TGRD_240"/>
<dbReference type="Proteomes" id="UP000001691">
    <property type="component" value="Chromosome"/>
</dbReference>
<dbReference type="HOGENOM" id="CLU_056776_8_1_0"/>
<dbReference type="KEGG" id="eti:RSTT_214"/>
<protein>
    <submittedName>
        <fullName evidence="5">Histidine triad (HIT) family nucleoside hydrolase</fullName>
    </submittedName>
</protein>
<evidence type="ECO:0000256" key="3">
    <source>
        <dbReference type="PROSITE-ProRule" id="PRU00464"/>
    </source>
</evidence>
<dbReference type="RefSeq" id="WP_015423250.1">
    <property type="nucleotide sequence ID" value="NC_020419.1"/>
</dbReference>
<feature type="short sequence motif" description="Histidine triad motif" evidence="2 3">
    <location>
        <begin position="99"/>
        <end position="103"/>
    </location>
</feature>
<dbReference type="PROSITE" id="PS51084">
    <property type="entry name" value="HIT_2"/>
    <property type="match status" value="1"/>
</dbReference>
<feature type="active site" description="Tele-AMP-histidine intermediate" evidence="1">
    <location>
        <position position="101"/>
    </location>
</feature>
<keyword evidence="5" id="KW-0378">Hydrolase</keyword>
<feature type="domain" description="HIT" evidence="4">
    <location>
        <begin position="6"/>
        <end position="115"/>
    </location>
</feature>
<dbReference type="InterPro" id="IPR036265">
    <property type="entry name" value="HIT-like_sf"/>
</dbReference>
<organism evidence="5 6">
    <name type="scientific">Endomicrobium trichonymphae</name>
    <dbReference type="NCBI Taxonomy" id="1408204"/>
    <lineage>
        <taxon>Bacteria</taxon>
        <taxon>Pseudomonadati</taxon>
        <taxon>Elusimicrobiota</taxon>
        <taxon>Endomicrobiia</taxon>
        <taxon>Endomicrobiales</taxon>
        <taxon>Endomicrobiaceae</taxon>
        <taxon>Candidatus Endomicrobiellum</taxon>
    </lineage>
</organism>
<accession>A0A1C9ZRS7</accession>
<dbReference type="PATRIC" id="fig|471821.5.peg.356"/>
<dbReference type="KEGG" id="rsd:TGRD_238"/>
<dbReference type="InterPro" id="IPR001310">
    <property type="entry name" value="Histidine_triad_HIT"/>
</dbReference>
<reference evidence="6" key="1">
    <citation type="journal article" date="2008" name="Proc. Natl. Acad. Sci. U.S.A.">
        <title>Complete genome of the uncultured termite group 1 bacteria in a single host protist cell.</title>
        <authorList>
            <person name="Hongoh Y."/>
            <person name="Sharma V.K."/>
            <person name="Prakash T."/>
            <person name="Noda S."/>
            <person name="Taylor T.D."/>
            <person name="Kudo T."/>
            <person name="Sakaki Y."/>
            <person name="Toyoda A."/>
            <person name="Hattori M."/>
            <person name="Ohkuma M."/>
        </authorList>
    </citation>
    <scope>NUCLEOTIDE SEQUENCE [LARGE SCALE GENOMIC DNA]</scope>
    <source>
        <strain evidence="6">Rs-D17 genomovar Ri2008</strain>
    </source>
</reference>
<evidence type="ECO:0000313" key="6">
    <source>
        <dbReference type="Proteomes" id="UP000001691"/>
    </source>
</evidence>
<dbReference type="Pfam" id="PF01230">
    <property type="entry name" value="HIT"/>
    <property type="match status" value="1"/>
</dbReference>
<sequence>MSENCLFCKITKGEIPSYKVYEDEKVFAFRDINPQAPVHILIIPKKHIGGLNTASEEDERILGNIQIIVSKIAKQFSEMGNGFRLVNNCGADGGQTVFHIHYHLLGGRVFGWPPG</sequence>
<name>B1GZP1_ENDTX</name>
<dbReference type="CDD" id="cd01276">
    <property type="entry name" value="PKCI_related"/>
    <property type="match status" value="1"/>
</dbReference>
<dbReference type="AlphaFoldDB" id="B1GZP1"/>
<proteinExistence type="predicted"/>
<dbReference type="SUPFAM" id="SSF54197">
    <property type="entry name" value="HIT-like"/>
    <property type="match status" value="1"/>
</dbReference>